<protein>
    <recommendedName>
        <fullName evidence="1">MAM domain-containing protein</fullName>
    </recommendedName>
</protein>
<dbReference type="InterPro" id="IPR000998">
    <property type="entry name" value="MAM_dom"/>
</dbReference>
<dbReference type="Gene3D" id="2.60.120.200">
    <property type="match status" value="1"/>
</dbReference>
<evidence type="ECO:0000313" key="4">
    <source>
        <dbReference type="Proteomes" id="UP000663866"/>
    </source>
</evidence>
<dbReference type="GO" id="GO:0016020">
    <property type="term" value="C:membrane"/>
    <property type="evidence" value="ECO:0007669"/>
    <property type="project" value="InterPro"/>
</dbReference>
<dbReference type="Pfam" id="PF00629">
    <property type="entry name" value="MAM"/>
    <property type="match status" value="1"/>
</dbReference>
<dbReference type="AlphaFoldDB" id="A0A821L0T2"/>
<evidence type="ECO:0000259" key="1">
    <source>
        <dbReference type="Pfam" id="PF00629"/>
    </source>
</evidence>
<feature type="non-terminal residue" evidence="2">
    <location>
        <position position="70"/>
    </location>
</feature>
<dbReference type="EMBL" id="CAJOBG010111920">
    <property type="protein sequence ID" value="CAF4743688.1"/>
    <property type="molecule type" value="Genomic_DNA"/>
</dbReference>
<evidence type="ECO:0000313" key="2">
    <source>
        <dbReference type="EMBL" id="CAF4743688.1"/>
    </source>
</evidence>
<accession>A0A821L0T2</accession>
<dbReference type="EMBL" id="CAJOBG010113202">
    <property type="protein sequence ID" value="CAF4748628.1"/>
    <property type="molecule type" value="Genomic_DNA"/>
</dbReference>
<gene>
    <name evidence="2" type="ORF">OVN521_LOCUS49904</name>
    <name evidence="3" type="ORF">OVN521_LOCUS50070</name>
</gene>
<organism evidence="2 4">
    <name type="scientific">Rotaria magnacalcarata</name>
    <dbReference type="NCBI Taxonomy" id="392030"/>
    <lineage>
        <taxon>Eukaryota</taxon>
        <taxon>Metazoa</taxon>
        <taxon>Spiralia</taxon>
        <taxon>Gnathifera</taxon>
        <taxon>Rotifera</taxon>
        <taxon>Eurotatoria</taxon>
        <taxon>Bdelloidea</taxon>
        <taxon>Philodinida</taxon>
        <taxon>Philodinidae</taxon>
        <taxon>Rotaria</taxon>
    </lineage>
</organism>
<evidence type="ECO:0000313" key="3">
    <source>
        <dbReference type="EMBL" id="CAF4748628.1"/>
    </source>
</evidence>
<comment type="caution">
    <text evidence="2">The sequence shown here is derived from an EMBL/GenBank/DDBJ whole genome shotgun (WGS) entry which is preliminary data.</text>
</comment>
<sequence length="70" mass="8255">MTTVTTRGLCLRFWYRAYGAQRVKFNLLQRASFDVNATLISSIRPNLDIDWREAIIYRQTSGNYEFIFEG</sequence>
<feature type="domain" description="MAM" evidence="1">
    <location>
        <begin position="8"/>
        <end position="70"/>
    </location>
</feature>
<dbReference type="Proteomes" id="UP000663866">
    <property type="component" value="Unassembled WGS sequence"/>
</dbReference>
<name>A0A821L0T2_9BILA</name>
<proteinExistence type="predicted"/>
<reference evidence="2" key="1">
    <citation type="submission" date="2021-02" db="EMBL/GenBank/DDBJ databases">
        <authorList>
            <person name="Nowell W R."/>
        </authorList>
    </citation>
    <scope>NUCLEOTIDE SEQUENCE</scope>
</reference>
<keyword evidence="4" id="KW-1185">Reference proteome</keyword>